<dbReference type="PANTHER" id="PTHR47463:SF2">
    <property type="entry name" value="F-BOX PROTEIN SKIP16"/>
    <property type="match status" value="1"/>
</dbReference>
<dbReference type="SUPFAM" id="SSF110069">
    <property type="entry name" value="ApaG-like"/>
    <property type="match status" value="1"/>
</dbReference>
<dbReference type="PANTHER" id="PTHR47463">
    <property type="entry name" value="F-BOX PROTEIN SKIP16"/>
    <property type="match status" value="1"/>
</dbReference>
<dbReference type="InterPro" id="IPR036047">
    <property type="entry name" value="F-box-like_dom_sf"/>
</dbReference>
<comment type="caution">
    <text evidence="3">The sequence shown here is derived from an EMBL/GenBank/DDBJ whole genome shotgun (WGS) entry which is preliminary data.</text>
</comment>
<dbReference type="Gene3D" id="1.20.1280.50">
    <property type="match status" value="1"/>
</dbReference>
<reference evidence="3" key="1">
    <citation type="submission" date="2022-07" db="EMBL/GenBank/DDBJ databases">
        <title>Phylogenomic reconstructions and comparative analyses of Kickxellomycotina fungi.</title>
        <authorList>
            <person name="Reynolds N.K."/>
            <person name="Stajich J.E."/>
            <person name="Barry K."/>
            <person name="Grigoriev I.V."/>
            <person name="Crous P."/>
            <person name="Smith M.E."/>
        </authorList>
    </citation>
    <scope>NUCLEOTIDE SEQUENCE</scope>
    <source>
        <strain evidence="3">NRRL 3115</strain>
    </source>
</reference>
<dbReference type="EMBL" id="JANBTW010000069">
    <property type="protein sequence ID" value="KAJ2673388.1"/>
    <property type="molecule type" value="Genomic_DNA"/>
</dbReference>
<dbReference type="PROSITE" id="PS51087">
    <property type="entry name" value="APAG"/>
    <property type="match status" value="1"/>
</dbReference>
<evidence type="ECO:0000313" key="3">
    <source>
        <dbReference type="EMBL" id="KAJ2673388.1"/>
    </source>
</evidence>
<accession>A0A9W8G607</accession>
<dbReference type="SMART" id="SM00256">
    <property type="entry name" value="FBOX"/>
    <property type="match status" value="1"/>
</dbReference>
<dbReference type="InterPro" id="IPR001810">
    <property type="entry name" value="F-box_dom"/>
</dbReference>
<dbReference type="SUPFAM" id="SSF81383">
    <property type="entry name" value="F-box domain"/>
    <property type="match status" value="1"/>
</dbReference>
<evidence type="ECO:0000313" key="4">
    <source>
        <dbReference type="Proteomes" id="UP001151518"/>
    </source>
</evidence>
<name>A0A9W8G607_9FUNG</name>
<feature type="domain" description="F-box" evidence="1">
    <location>
        <begin position="8"/>
        <end position="55"/>
    </location>
</feature>
<dbReference type="Pfam" id="PF12937">
    <property type="entry name" value="F-box-like"/>
    <property type="match status" value="1"/>
</dbReference>
<organism evidence="3 4">
    <name type="scientific">Coemansia spiralis</name>
    <dbReference type="NCBI Taxonomy" id="417178"/>
    <lineage>
        <taxon>Eukaryota</taxon>
        <taxon>Fungi</taxon>
        <taxon>Fungi incertae sedis</taxon>
        <taxon>Zoopagomycota</taxon>
        <taxon>Kickxellomycotina</taxon>
        <taxon>Kickxellomycetes</taxon>
        <taxon>Kickxellales</taxon>
        <taxon>Kickxellaceae</taxon>
        <taxon>Coemansia</taxon>
    </lineage>
</organism>
<evidence type="ECO:0000259" key="1">
    <source>
        <dbReference type="PROSITE" id="PS50181"/>
    </source>
</evidence>
<dbReference type="InterPro" id="IPR036767">
    <property type="entry name" value="ApaG_sf"/>
</dbReference>
<dbReference type="PROSITE" id="PS50181">
    <property type="entry name" value="FBOX"/>
    <property type="match status" value="1"/>
</dbReference>
<dbReference type="AlphaFoldDB" id="A0A9W8G607"/>
<dbReference type="OrthoDB" id="2305498at2759"/>
<proteinExistence type="predicted"/>
<dbReference type="Gene3D" id="2.60.40.1470">
    <property type="entry name" value="ApaG domain"/>
    <property type="match status" value="1"/>
</dbReference>
<evidence type="ECO:0008006" key="5">
    <source>
        <dbReference type="Google" id="ProtNLM"/>
    </source>
</evidence>
<protein>
    <recommendedName>
        <fullName evidence="5">F-box domain-containing protein</fullName>
    </recommendedName>
</protein>
<dbReference type="Pfam" id="PF04379">
    <property type="entry name" value="DUF525"/>
    <property type="match status" value="1"/>
</dbReference>
<dbReference type="Proteomes" id="UP001151518">
    <property type="component" value="Unassembled WGS sequence"/>
</dbReference>
<feature type="domain" description="ApaG" evidence="2">
    <location>
        <begin position="293"/>
        <end position="427"/>
    </location>
</feature>
<sequence length="427" mass="48935">MLRSSTSTLTVDKLPAEIWIMVFKHLCSPQAICECSKVCRRWHVLASDDSIWGALLRYACVDNATETYKIKERLADSTDSSQFCKNKAVYASWHRRYCGFTDSYTRMRKAALKLEGWASENCPPLIQSLAPGLGWMEEETMPVRELLGVISDSPAMRDFIILYHMHDGQRRRQQFLPYGLFGSYECYGEFCSLSWLSSRMLQVISMGNIRLLVFAWCHTSSNYLGVVIDCPEAHRNHILHHVVQLQARSYRFVDKGLFGEFFAGYVDELTSGCHDVHENIISMFPNRGPHSSTSISRGIRTTVSAMFCTDETPQFRVYRYEVSFELLDPELLGYSSVQLKSRRWLMRYSNDEYAHSGGAGVVGEFPIISVEEPYFRYCSRLQDEENSMIIAFEGEITMVPGTLDQPQGPEFTLRIPYVELPIPLEII</sequence>
<evidence type="ECO:0000259" key="2">
    <source>
        <dbReference type="PROSITE" id="PS51087"/>
    </source>
</evidence>
<dbReference type="InterPro" id="IPR007474">
    <property type="entry name" value="ApaG_domain"/>
</dbReference>
<gene>
    <name evidence="3" type="ORF">GGI25_004723</name>
</gene>